<name>A0A8H3ZSA1_9PEZI</name>
<evidence type="ECO:0000313" key="3">
    <source>
        <dbReference type="EMBL" id="KAF0321790.1"/>
    </source>
</evidence>
<sequence>MVLGNFTSYFQKFSELLRGFDQLVPHFAEYQRLFPDSERLRRATYEFQTTIIRCCSQMILATRRSWQNQLLAAMSQSFQTEIQPIVDDVTGHKWDSLLEDLSNYDYTAAFKSARSKRHNGTAEWVFGTAEFASWYGKDASAVLHLVGKIGSGKTVLAASIVDHLILSRHQTSQGIAFFFVRFDDSTSQHHESIIRSIIRQVLNHGPSYTQLLQLLEVSSNQFFDNDSLVALWSAGIKSFEDFFLVIDAFDECTLADRKTILKILSTLSRACQGTTKLKILLSSRGSVTEEINQLDIAVIRMAADERSIRADLTKYAEEILNDKISTRELVFQDETLFNSILQAVSIGGEGMFLWVFLTIEDICSQTNDAEIRESLKHIPRKLAETFEHALQRIMSNGKTSIAQDIFNWTATVRQPLTLDQLQESLAVKVGQSHSEPERYPNNIARLTMWCENLVYVEETEETDETDET</sequence>
<gene>
    <name evidence="3" type="ORF">GQ607_010924</name>
</gene>
<evidence type="ECO:0000313" key="4">
    <source>
        <dbReference type="Proteomes" id="UP000434172"/>
    </source>
</evidence>
<organism evidence="3 4">
    <name type="scientific">Colletotrichum asianum</name>
    <dbReference type="NCBI Taxonomy" id="702518"/>
    <lineage>
        <taxon>Eukaryota</taxon>
        <taxon>Fungi</taxon>
        <taxon>Dikarya</taxon>
        <taxon>Ascomycota</taxon>
        <taxon>Pezizomycotina</taxon>
        <taxon>Sordariomycetes</taxon>
        <taxon>Hypocreomycetidae</taxon>
        <taxon>Glomerellales</taxon>
        <taxon>Glomerellaceae</taxon>
        <taxon>Colletotrichum</taxon>
        <taxon>Colletotrichum gloeosporioides species complex</taxon>
    </lineage>
</organism>
<dbReference type="OrthoDB" id="7464126at2759"/>
<accession>A0A8H3ZSA1</accession>
<dbReference type="EMBL" id="WOWK01000067">
    <property type="protein sequence ID" value="KAF0321790.1"/>
    <property type="molecule type" value="Genomic_DNA"/>
</dbReference>
<dbReference type="Proteomes" id="UP000434172">
    <property type="component" value="Unassembled WGS sequence"/>
</dbReference>
<dbReference type="AlphaFoldDB" id="A0A8H3ZSA1"/>
<dbReference type="InterPro" id="IPR027417">
    <property type="entry name" value="P-loop_NTPase"/>
</dbReference>
<reference evidence="3 4" key="1">
    <citation type="submission" date="2019-12" db="EMBL/GenBank/DDBJ databases">
        <title>A genome sequence resource for the geographically widespread anthracnose pathogen Colletotrichum asianum.</title>
        <authorList>
            <person name="Meng Y."/>
        </authorList>
    </citation>
    <scope>NUCLEOTIDE SEQUENCE [LARGE SCALE GENOMIC DNA]</scope>
    <source>
        <strain evidence="3 4">ICMP 18580</strain>
    </source>
</reference>
<evidence type="ECO:0000256" key="1">
    <source>
        <dbReference type="ARBA" id="ARBA00022737"/>
    </source>
</evidence>
<feature type="domain" description="Nephrocystin 3-like N-terminal" evidence="2">
    <location>
        <begin position="120"/>
        <end position="284"/>
    </location>
</feature>
<feature type="non-terminal residue" evidence="3">
    <location>
        <position position="1"/>
    </location>
</feature>
<evidence type="ECO:0000259" key="2">
    <source>
        <dbReference type="Pfam" id="PF24883"/>
    </source>
</evidence>
<dbReference type="Pfam" id="PF24883">
    <property type="entry name" value="NPHP3_N"/>
    <property type="match status" value="1"/>
</dbReference>
<dbReference type="InterPro" id="IPR056884">
    <property type="entry name" value="NPHP3-like_N"/>
</dbReference>
<keyword evidence="1" id="KW-0677">Repeat</keyword>
<dbReference type="PANTHER" id="PTHR10039">
    <property type="entry name" value="AMELOGENIN"/>
    <property type="match status" value="1"/>
</dbReference>
<dbReference type="Gene3D" id="3.40.50.300">
    <property type="entry name" value="P-loop containing nucleotide triphosphate hydrolases"/>
    <property type="match status" value="1"/>
</dbReference>
<proteinExistence type="predicted"/>
<keyword evidence="4" id="KW-1185">Reference proteome</keyword>
<protein>
    <submittedName>
        <fullName evidence="3">Nacht domain protein</fullName>
    </submittedName>
</protein>
<dbReference type="SUPFAM" id="SSF52540">
    <property type="entry name" value="P-loop containing nucleoside triphosphate hydrolases"/>
    <property type="match status" value="1"/>
</dbReference>
<comment type="caution">
    <text evidence="3">The sequence shown here is derived from an EMBL/GenBank/DDBJ whole genome shotgun (WGS) entry which is preliminary data.</text>
</comment>